<dbReference type="InterPro" id="IPR050278">
    <property type="entry name" value="Serine_Prot_S9B/DPPIV"/>
</dbReference>
<keyword evidence="5" id="KW-1185">Reference proteome</keyword>
<keyword evidence="1" id="KW-0732">Signal</keyword>
<dbReference type="Pfam" id="PF00930">
    <property type="entry name" value="DPPIV_N"/>
    <property type="match status" value="1"/>
</dbReference>
<comment type="caution">
    <text evidence="4">The sequence shown here is derived from an EMBL/GenBank/DDBJ whole genome shotgun (WGS) entry which is preliminary data.</text>
</comment>
<sequence>MKKIILGFILLFFSQYCLFAQVSEADFERADSLSRFNDLVYGNMTNVHWIEDSHLFWYEVKLRKGIEFKLVDADKQRVKPLFNTEKFEIEFGKFLGKEIKIRKYSLRNISVSKDLKGLHFEYEGTKYKCDLKKYVFESTGEVKGHPDKHWGWTDGAYDFEPFYAPDSCYLAYIKDYNVFVKDVKTGKEHQLSYDGCLGEFYSGELFWSPDSKKIAARRIRNNTKHYIHLIESSPNDRLEPKLLKREYLKPGDALPIAKPCLFDVEGLKQIEIDGTAFDQQYSLDKIKWNSNSKYFTFEFNQRGHQVYQVVKVNAKTGGYSVIVNEQSDTFIDYSGKYYRFDTQDDTKIIWASERDGWNHLYLIDAANGNVINQITKGEWVVRGVEYINEEDQTIIFRGSGKNKNEDPYFVHYYKVKFDGSGLTDLTPEEMNHDAVFSQDFKWFTDTYSKVDVAPVSVLRNTLDGGKSMDLEQTDIKDLLAEDFRFPEVFVAKARDGKTDIWGNIYYPTNFDPNKKYPIIEYIYAGPQAAFSQKSFRAYNYAFSGLAELGFIVVQMDGMGTSYRSKAFHDVCFKNLKDAGFPDRIKWIKAAAEKHAFMDTTRVGIFGGSAGGQNSTAALLFHPEFYKAAVSSCGCHDNRMDKMWWNEQWMGLPDGDHYKECSNIENAYRLKGDLMLILGELDDNVDPSSTMQLADALIKAGKDFELVVLPGVGHTLGGNYGEMKRRDFFVECFYKQLSPDRNSK</sequence>
<dbReference type="Gene3D" id="3.40.50.1820">
    <property type="entry name" value="alpha/beta hydrolase"/>
    <property type="match status" value="1"/>
</dbReference>
<dbReference type="InterPro" id="IPR001375">
    <property type="entry name" value="Peptidase_S9_cat"/>
</dbReference>
<dbReference type="PANTHER" id="PTHR11731:SF118">
    <property type="entry name" value="BLR1971 PROTEIN"/>
    <property type="match status" value="1"/>
</dbReference>
<gene>
    <name evidence="4" type="ORF">OM074_07055</name>
</gene>
<dbReference type="Gene3D" id="2.140.10.30">
    <property type="entry name" value="Dipeptidylpeptidase IV, N-terminal domain"/>
    <property type="match status" value="1"/>
</dbReference>
<proteinExistence type="predicted"/>
<dbReference type="PANTHER" id="PTHR11731">
    <property type="entry name" value="PROTEASE FAMILY S9B,C DIPEPTIDYL-PEPTIDASE IV-RELATED"/>
    <property type="match status" value="1"/>
</dbReference>
<dbReference type="EMBL" id="JAPDPI010000010">
    <property type="protein sequence ID" value="MCW3805380.1"/>
    <property type="molecule type" value="Genomic_DNA"/>
</dbReference>
<accession>A0AAE3MD33</accession>
<name>A0AAE3MD33_9BACT</name>
<protein>
    <submittedName>
        <fullName evidence="4">S9 family peptidase</fullName>
    </submittedName>
</protein>
<evidence type="ECO:0000256" key="1">
    <source>
        <dbReference type="SAM" id="SignalP"/>
    </source>
</evidence>
<dbReference type="Proteomes" id="UP001207408">
    <property type="component" value="Unassembled WGS sequence"/>
</dbReference>
<dbReference type="GO" id="GO:0008236">
    <property type="term" value="F:serine-type peptidase activity"/>
    <property type="evidence" value="ECO:0007669"/>
    <property type="project" value="InterPro"/>
</dbReference>
<dbReference type="SUPFAM" id="SSF53474">
    <property type="entry name" value="alpha/beta-Hydrolases"/>
    <property type="match status" value="1"/>
</dbReference>
<evidence type="ECO:0000259" key="3">
    <source>
        <dbReference type="Pfam" id="PF00930"/>
    </source>
</evidence>
<dbReference type="AlphaFoldDB" id="A0AAE3MD33"/>
<dbReference type="Pfam" id="PF00326">
    <property type="entry name" value="Peptidase_S9"/>
    <property type="match status" value="1"/>
</dbReference>
<feature type="domain" description="Peptidase S9 prolyl oligopeptidase catalytic" evidence="2">
    <location>
        <begin position="541"/>
        <end position="729"/>
    </location>
</feature>
<dbReference type="InterPro" id="IPR002469">
    <property type="entry name" value="Peptidase_S9B_N"/>
</dbReference>
<dbReference type="GO" id="GO:0006508">
    <property type="term" value="P:proteolysis"/>
    <property type="evidence" value="ECO:0007669"/>
    <property type="project" value="InterPro"/>
</dbReference>
<dbReference type="InterPro" id="IPR029058">
    <property type="entry name" value="AB_hydrolase_fold"/>
</dbReference>
<evidence type="ECO:0000259" key="2">
    <source>
        <dbReference type="Pfam" id="PF00326"/>
    </source>
</evidence>
<reference evidence="4" key="1">
    <citation type="submission" date="2022-10" db="EMBL/GenBank/DDBJ databases">
        <authorList>
            <person name="Yu W.X."/>
        </authorList>
    </citation>
    <scope>NUCLEOTIDE SEQUENCE</scope>
    <source>
        <strain evidence="4">D04</strain>
    </source>
</reference>
<feature type="domain" description="Dipeptidylpeptidase IV N-terminal" evidence="3">
    <location>
        <begin position="161"/>
        <end position="453"/>
    </location>
</feature>
<dbReference type="RefSeq" id="WP_301198751.1">
    <property type="nucleotide sequence ID" value="NZ_JAPDPI010000010.1"/>
</dbReference>
<organism evidence="4 5">
    <name type="scientific">Plebeiibacterium marinum</name>
    <dbReference type="NCBI Taxonomy" id="2992111"/>
    <lineage>
        <taxon>Bacteria</taxon>
        <taxon>Pseudomonadati</taxon>
        <taxon>Bacteroidota</taxon>
        <taxon>Bacteroidia</taxon>
        <taxon>Marinilabiliales</taxon>
        <taxon>Marinilabiliaceae</taxon>
        <taxon>Plebeiibacterium</taxon>
    </lineage>
</organism>
<evidence type="ECO:0000313" key="4">
    <source>
        <dbReference type="EMBL" id="MCW3805380.1"/>
    </source>
</evidence>
<feature type="signal peptide" evidence="1">
    <location>
        <begin position="1"/>
        <end position="19"/>
    </location>
</feature>
<evidence type="ECO:0000313" key="5">
    <source>
        <dbReference type="Proteomes" id="UP001207408"/>
    </source>
</evidence>
<feature type="chain" id="PRO_5042168310" evidence="1">
    <location>
        <begin position="20"/>
        <end position="743"/>
    </location>
</feature>
<dbReference type="SUPFAM" id="SSF82171">
    <property type="entry name" value="DPP6 N-terminal domain-like"/>
    <property type="match status" value="1"/>
</dbReference>